<proteinExistence type="predicted"/>
<dbReference type="Proteomes" id="UP000324222">
    <property type="component" value="Unassembled WGS sequence"/>
</dbReference>
<sequence length="94" mass="10930">MECGLYLCQTYKGPRHLELGRYPRHHQTPNRVSFFRQPLGLIQTMQILHRIRELRMCTGIWYTGITSNTISERYSGGCEKGDDRALYTTKHAAV</sequence>
<keyword evidence="2" id="KW-1185">Reference proteome</keyword>
<organism evidence="1 2">
    <name type="scientific">Portunus trituberculatus</name>
    <name type="common">Swimming crab</name>
    <name type="synonym">Neptunus trituberculatus</name>
    <dbReference type="NCBI Taxonomy" id="210409"/>
    <lineage>
        <taxon>Eukaryota</taxon>
        <taxon>Metazoa</taxon>
        <taxon>Ecdysozoa</taxon>
        <taxon>Arthropoda</taxon>
        <taxon>Crustacea</taxon>
        <taxon>Multicrustacea</taxon>
        <taxon>Malacostraca</taxon>
        <taxon>Eumalacostraca</taxon>
        <taxon>Eucarida</taxon>
        <taxon>Decapoda</taxon>
        <taxon>Pleocyemata</taxon>
        <taxon>Brachyura</taxon>
        <taxon>Eubrachyura</taxon>
        <taxon>Portunoidea</taxon>
        <taxon>Portunidae</taxon>
        <taxon>Portuninae</taxon>
        <taxon>Portunus</taxon>
    </lineage>
</organism>
<dbReference type="AlphaFoldDB" id="A0A5B7FFP3"/>
<reference evidence="1 2" key="1">
    <citation type="submission" date="2019-05" db="EMBL/GenBank/DDBJ databases">
        <title>Another draft genome of Portunus trituberculatus and its Hox gene families provides insights of decapod evolution.</title>
        <authorList>
            <person name="Jeong J.-H."/>
            <person name="Song I."/>
            <person name="Kim S."/>
            <person name="Choi T."/>
            <person name="Kim D."/>
            <person name="Ryu S."/>
            <person name="Kim W."/>
        </authorList>
    </citation>
    <scope>NUCLEOTIDE SEQUENCE [LARGE SCALE GENOMIC DNA]</scope>
    <source>
        <tissue evidence="1">Muscle</tissue>
    </source>
</reference>
<evidence type="ECO:0000313" key="1">
    <source>
        <dbReference type="EMBL" id="MPC43923.1"/>
    </source>
</evidence>
<dbReference type="EMBL" id="VSRR010006048">
    <property type="protein sequence ID" value="MPC43923.1"/>
    <property type="molecule type" value="Genomic_DNA"/>
</dbReference>
<protein>
    <submittedName>
        <fullName evidence="1">Uncharacterized protein</fullName>
    </submittedName>
</protein>
<gene>
    <name evidence="1" type="ORF">E2C01_037581</name>
</gene>
<evidence type="ECO:0000313" key="2">
    <source>
        <dbReference type="Proteomes" id="UP000324222"/>
    </source>
</evidence>
<name>A0A5B7FFP3_PORTR</name>
<accession>A0A5B7FFP3</accession>
<comment type="caution">
    <text evidence="1">The sequence shown here is derived from an EMBL/GenBank/DDBJ whole genome shotgun (WGS) entry which is preliminary data.</text>
</comment>